<sequence length="404" mass="42808">MDTLRGFQRPGTWCLIGLLLLMTVCSAPAGFAARLATEEASTAKKVGPRGAAQDSAREPQRKEGGATEGTIHLNFRNADILQIINLMSELTGKNFLIDDKVRGKVTIIAPKPVTVEEAYQVFLSVLEIQGFTVVPQGPIIKIIPSRDVKDNPIPTATDTQSAFSPTRDAFVTQLIPLQYADANDIRGLLTPLVSKESSLLAYAPTNSLIVTDTVSNINRLLKIISALDIESPSSIFKVVSLKFAQAEQLANALRSALEGLLGAADTGSGASPVGADAGQPPGAQPTPRGRRPAQASAGQRTQRGPRIIPDVRTNSLVLIATKSDMTIVEDLIVKLDVRTPEGRGQIHVYYLQYANAEELAQVLTAQAGEITRTLNPVSQPGGLDGAPRTSGISPTTPGGLPPTT</sequence>
<dbReference type="InterPro" id="IPR005644">
    <property type="entry name" value="NolW-like"/>
</dbReference>
<evidence type="ECO:0000259" key="6">
    <source>
        <dbReference type="Pfam" id="PF03958"/>
    </source>
</evidence>
<dbReference type="Proteomes" id="UP000712673">
    <property type="component" value="Unassembled WGS sequence"/>
</dbReference>
<name>A0A937VZV9_UNCTE</name>
<comment type="caution">
    <text evidence="8">The sequence shown here is derived from an EMBL/GenBank/DDBJ whole genome shotgun (WGS) entry which is preliminary data.</text>
</comment>
<feature type="domain" description="NolW-like" evidence="6">
    <location>
        <begin position="237"/>
        <end position="339"/>
    </location>
</feature>
<feature type="region of interest" description="Disordered" evidence="4">
    <location>
        <begin position="43"/>
        <end position="68"/>
    </location>
</feature>
<evidence type="ECO:0000256" key="2">
    <source>
        <dbReference type="ARBA" id="ARBA00022729"/>
    </source>
</evidence>
<feature type="compositionally biased region" description="Low complexity" evidence="4">
    <location>
        <begin position="387"/>
        <end position="398"/>
    </location>
</feature>
<reference evidence="8" key="1">
    <citation type="submission" date="2019-03" db="EMBL/GenBank/DDBJ databases">
        <title>Lake Tanganyika Metagenome-Assembled Genomes (MAGs).</title>
        <authorList>
            <person name="Tran P."/>
        </authorList>
    </citation>
    <scope>NUCLEOTIDE SEQUENCE</scope>
    <source>
        <strain evidence="8">K_DeepCast_65m_m2_066</strain>
    </source>
</reference>
<evidence type="ECO:0000313" key="8">
    <source>
        <dbReference type="EMBL" id="MBM3222909.1"/>
    </source>
</evidence>
<feature type="domain" description="NolW-like" evidence="6">
    <location>
        <begin position="172"/>
        <end position="232"/>
    </location>
</feature>
<organism evidence="8 9">
    <name type="scientific">Tectimicrobiota bacterium</name>
    <dbReference type="NCBI Taxonomy" id="2528274"/>
    <lineage>
        <taxon>Bacteria</taxon>
        <taxon>Pseudomonadati</taxon>
        <taxon>Nitrospinota/Tectimicrobiota group</taxon>
        <taxon>Candidatus Tectimicrobiota</taxon>
    </lineage>
</organism>
<evidence type="ECO:0000256" key="3">
    <source>
        <dbReference type="ARBA" id="ARBA00023136"/>
    </source>
</evidence>
<feature type="signal peptide" evidence="5">
    <location>
        <begin position="1"/>
        <end position="29"/>
    </location>
</feature>
<gene>
    <name evidence="8" type="ORF">FJZ47_03775</name>
</gene>
<feature type="chain" id="PRO_5037097916" description="Type II secretion system protein GspD" evidence="5">
    <location>
        <begin position="30"/>
        <end position="404"/>
    </location>
</feature>
<dbReference type="PANTHER" id="PTHR30332:SF24">
    <property type="entry name" value="SECRETIN GSPD-RELATED"/>
    <property type="match status" value="1"/>
</dbReference>
<protein>
    <recommendedName>
        <fullName evidence="10">Type II secretion system protein GspD</fullName>
    </recommendedName>
</protein>
<evidence type="ECO:0000313" key="9">
    <source>
        <dbReference type="Proteomes" id="UP000712673"/>
    </source>
</evidence>
<proteinExistence type="predicted"/>
<evidence type="ECO:0000256" key="5">
    <source>
        <dbReference type="SAM" id="SignalP"/>
    </source>
</evidence>
<evidence type="ECO:0008006" key="10">
    <source>
        <dbReference type="Google" id="ProtNLM"/>
    </source>
</evidence>
<feature type="region of interest" description="Disordered" evidence="4">
    <location>
        <begin position="268"/>
        <end position="307"/>
    </location>
</feature>
<dbReference type="Pfam" id="PF03958">
    <property type="entry name" value="Secretin_N"/>
    <property type="match status" value="2"/>
</dbReference>
<keyword evidence="3" id="KW-0472">Membrane</keyword>
<feature type="non-terminal residue" evidence="8">
    <location>
        <position position="404"/>
    </location>
</feature>
<accession>A0A937VZV9</accession>
<comment type="subcellular location">
    <subcellularLocation>
        <location evidence="1">Membrane</location>
    </subcellularLocation>
</comment>
<dbReference type="GO" id="GO:0016020">
    <property type="term" value="C:membrane"/>
    <property type="evidence" value="ECO:0007669"/>
    <property type="project" value="UniProtKB-SubCell"/>
</dbReference>
<feature type="region of interest" description="Disordered" evidence="4">
    <location>
        <begin position="375"/>
        <end position="404"/>
    </location>
</feature>
<keyword evidence="2 5" id="KW-0732">Signal</keyword>
<dbReference type="InterPro" id="IPR050810">
    <property type="entry name" value="Bact_Secretion_Sys_Channel"/>
</dbReference>
<evidence type="ECO:0000256" key="4">
    <source>
        <dbReference type="SAM" id="MobiDB-lite"/>
    </source>
</evidence>
<evidence type="ECO:0000256" key="1">
    <source>
        <dbReference type="ARBA" id="ARBA00004370"/>
    </source>
</evidence>
<dbReference type="Gene3D" id="3.30.1370.120">
    <property type="match status" value="2"/>
</dbReference>
<dbReference type="AlphaFoldDB" id="A0A937VZV9"/>
<evidence type="ECO:0000259" key="7">
    <source>
        <dbReference type="Pfam" id="PF21305"/>
    </source>
</evidence>
<dbReference type="InterPro" id="IPR049371">
    <property type="entry name" value="GspD-like_N0"/>
</dbReference>
<feature type="domain" description="GspD-like N0" evidence="7">
    <location>
        <begin position="73"/>
        <end position="142"/>
    </location>
</feature>
<dbReference type="EMBL" id="VGLS01000069">
    <property type="protein sequence ID" value="MBM3222909.1"/>
    <property type="molecule type" value="Genomic_DNA"/>
</dbReference>
<dbReference type="InterPro" id="IPR038591">
    <property type="entry name" value="NolW-like_sf"/>
</dbReference>
<dbReference type="Pfam" id="PF21305">
    <property type="entry name" value="type_II_gspD_N0"/>
    <property type="match status" value="1"/>
</dbReference>
<dbReference type="GO" id="GO:0015627">
    <property type="term" value="C:type II protein secretion system complex"/>
    <property type="evidence" value="ECO:0007669"/>
    <property type="project" value="TreeGrafter"/>
</dbReference>
<feature type="compositionally biased region" description="Basic and acidic residues" evidence="4">
    <location>
        <begin position="55"/>
        <end position="65"/>
    </location>
</feature>
<dbReference type="GO" id="GO:0009306">
    <property type="term" value="P:protein secretion"/>
    <property type="evidence" value="ECO:0007669"/>
    <property type="project" value="TreeGrafter"/>
</dbReference>
<dbReference type="PANTHER" id="PTHR30332">
    <property type="entry name" value="PROBABLE GENERAL SECRETION PATHWAY PROTEIN D"/>
    <property type="match status" value="1"/>
</dbReference>